<name>A0ABX8S8X2_9ACTN</name>
<dbReference type="RefSeq" id="WP_066469606.1">
    <property type="nucleotide sequence ID" value="NZ_CBCRUZ010000005.1"/>
</dbReference>
<dbReference type="NCBIfam" id="TIGR00996">
    <property type="entry name" value="Mtu_fam_mce"/>
    <property type="match status" value="1"/>
</dbReference>
<keyword evidence="4" id="KW-1185">Reference proteome</keyword>
<feature type="domain" description="Mce/MlaD" evidence="1">
    <location>
        <begin position="42"/>
        <end position="117"/>
    </location>
</feature>
<proteinExistence type="predicted"/>
<evidence type="ECO:0000259" key="2">
    <source>
        <dbReference type="Pfam" id="PF11887"/>
    </source>
</evidence>
<dbReference type="EMBL" id="CP079105">
    <property type="protein sequence ID" value="QXQ13731.1"/>
    <property type="molecule type" value="Genomic_DNA"/>
</dbReference>
<gene>
    <name evidence="3" type="ORF">KV203_18375</name>
</gene>
<evidence type="ECO:0000313" key="3">
    <source>
        <dbReference type="EMBL" id="QXQ13731.1"/>
    </source>
</evidence>
<evidence type="ECO:0000313" key="4">
    <source>
        <dbReference type="Proteomes" id="UP000887023"/>
    </source>
</evidence>
<feature type="domain" description="Mammalian cell entry C-terminal" evidence="2">
    <location>
        <begin position="179"/>
        <end position="310"/>
    </location>
</feature>
<organism evidence="3 4">
    <name type="scientific">Skermania pinensis</name>
    <dbReference type="NCBI Taxonomy" id="39122"/>
    <lineage>
        <taxon>Bacteria</taxon>
        <taxon>Bacillati</taxon>
        <taxon>Actinomycetota</taxon>
        <taxon>Actinomycetes</taxon>
        <taxon>Mycobacteriales</taxon>
        <taxon>Gordoniaceae</taxon>
        <taxon>Skermania</taxon>
    </lineage>
</organism>
<dbReference type="Proteomes" id="UP000887023">
    <property type="component" value="Chromosome"/>
</dbReference>
<accession>A0ABX8S8X2</accession>
<sequence length="336" mass="36117">MARFSKPNFGAQKYFWLGMLGALVLVGLVVGASVLKAAAIGTKNVDAEFVQAAGLTSGAKVRVAGVPVGEVRDQKLEGDHVLSTLEIDKSVNLGPDAHAAIKQATVLGQIYVDLDPGDGSGLPGDRIPITNTTVPFNLGKVVNDPQYTSQFDRLEGLDTKQAAQAIDQLATQIGDSPQLTAQALDSVGVLAKVVDQRRDEVQSLLKNLSSVSNVLSDNRNGIMLIITQGEAITQRVQERQQLIKQLLDNVGTLTRQLDEIGASNDNQLGTLISDLNTMSQGLQKNNDQLNRLLQIMPVTVRQFNNVVGNGPYGDVALPWLFPDNWLCRVDVVQGCK</sequence>
<dbReference type="PANTHER" id="PTHR33371">
    <property type="entry name" value="INTERMEMBRANE PHOSPHOLIPID TRANSPORT SYSTEM BINDING PROTEIN MLAD-RELATED"/>
    <property type="match status" value="1"/>
</dbReference>
<dbReference type="InterPro" id="IPR024516">
    <property type="entry name" value="Mce_C"/>
</dbReference>
<dbReference type="InterPro" id="IPR003399">
    <property type="entry name" value="Mce/MlaD"/>
</dbReference>
<dbReference type="Pfam" id="PF11887">
    <property type="entry name" value="Mce4_CUP1"/>
    <property type="match status" value="1"/>
</dbReference>
<protein>
    <submittedName>
        <fullName evidence="3">MCE family protein</fullName>
    </submittedName>
</protein>
<dbReference type="InterPro" id="IPR052336">
    <property type="entry name" value="MlaD_Phospholipid_Transporter"/>
</dbReference>
<reference evidence="3" key="1">
    <citation type="submission" date="2021-07" db="EMBL/GenBank/DDBJ databases">
        <title>Candidatus Kaistella beijingensis sp. nov. isolated from a municipal wastewater treatment plant is involved in sludge foaming.</title>
        <authorList>
            <person name="Song Y."/>
            <person name="Liu S.-J."/>
        </authorList>
    </citation>
    <scope>NUCLEOTIDE SEQUENCE</scope>
    <source>
        <strain evidence="3">DSM 43998</strain>
    </source>
</reference>
<dbReference type="Pfam" id="PF02470">
    <property type="entry name" value="MlaD"/>
    <property type="match status" value="1"/>
</dbReference>
<dbReference type="PANTHER" id="PTHR33371:SF18">
    <property type="entry name" value="MCE-FAMILY PROTEIN MCE3C"/>
    <property type="match status" value="1"/>
</dbReference>
<dbReference type="InterPro" id="IPR005693">
    <property type="entry name" value="Mce"/>
</dbReference>
<evidence type="ECO:0000259" key="1">
    <source>
        <dbReference type="Pfam" id="PF02470"/>
    </source>
</evidence>